<dbReference type="InterPro" id="IPR018950">
    <property type="entry name" value="DiS-bond_isomerase_DsbC/G_N"/>
</dbReference>
<proteinExistence type="inferred from homology"/>
<dbReference type="SUPFAM" id="SSF54423">
    <property type="entry name" value="DsbC/DsbG N-terminal domain-like"/>
    <property type="match status" value="1"/>
</dbReference>
<dbReference type="Proteomes" id="UP001596031">
    <property type="component" value="Unassembled WGS sequence"/>
</dbReference>
<comment type="subcellular location">
    <subcellularLocation>
        <location evidence="1 7">Periplasm</location>
    </subcellularLocation>
</comment>
<evidence type="ECO:0000259" key="8">
    <source>
        <dbReference type="Pfam" id="PF10411"/>
    </source>
</evidence>
<dbReference type="PANTHER" id="PTHR35272">
    <property type="entry name" value="THIOL:DISULFIDE INTERCHANGE PROTEIN DSBC-RELATED"/>
    <property type="match status" value="1"/>
</dbReference>
<accession>A0ABW0PD23</accession>
<evidence type="ECO:0000256" key="3">
    <source>
        <dbReference type="ARBA" id="ARBA00022729"/>
    </source>
</evidence>
<dbReference type="RefSeq" id="WP_379717642.1">
    <property type="nucleotide sequence ID" value="NZ_JBHSMS010000015.1"/>
</dbReference>
<keyword evidence="4 7" id="KW-0574">Periplasm</keyword>
<comment type="similarity">
    <text evidence="2 7">Belongs to the thioredoxin family. DsbC subfamily.</text>
</comment>
<evidence type="ECO:0000313" key="10">
    <source>
        <dbReference type="EMBL" id="MFC5510385.1"/>
    </source>
</evidence>
<evidence type="ECO:0000256" key="4">
    <source>
        <dbReference type="ARBA" id="ARBA00022764"/>
    </source>
</evidence>
<dbReference type="InterPro" id="IPR012336">
    <property type="entry name" value="Thioredoxin-like_fold"/>
</dbReference>
<dbReference type="InterPro" id="IPR009094">
    <property type="entry name" value="DiS-bond_isomerase_DsbC/G_N_sf"/>
</dbReference>
<dbReference type="InterPro" id="IPR051470">
    <property type="entry name" value="Thiol:disulfide_interchange"/>
</dbReference>
<dbReference type="SUPFAM" id="SSF52833">
    <property type="entry name" value="Thioredoxin-like"/>
    <property type="match status" value="1"/>
</dbReference>
<feature type="domain" description="Thioredoxin-like fold" evidence="9">
    <location>
        <begin position="102"/>
        <end position="223"/>
    </location>
</feature>
<dbReference type="Pfam" id="PF10411">
    <property type="entry name" value="DsbC_N"/>
    <property type="match status" value="1"/>
</dbReference>
<evidence type="ECO:0000256" key="5">
    <source>
        <dbReference type="ARBA" id="ARBA00023157"/>
    </source>
</evidence>
<reference evidence="11" key="1">
    <citation type="journal article" date="2019" name="Int. J. Syst. Evol. Microbiol.">
        <title>The Global Catalogue of Microorganisms (GCM) 10K type strain sequencing project: providing services to taxonomists for standard genome sequencing and annotation.</title>
        <authorList>
            <consortium name="The Broad Institute Genomics Platform"/>
            <consortium name="The Broad Institute Genome Sequencing Center for Infectious Disease"/>
            <person name="Wu L."/>
            <person name="Ma J."/>
        </authorList>
    </citation>
    <scope>NUCLEOTIDE SEQUENCE [LARGE SCALE GENOMIC DNA]</scope>
    <source>
        <strain evidence="11">CCUG 38813</strain>
    </source>
</reference>
<dbReference type="Gene3D" id="3.10.450.70">
    <property type="entry name" value="Disulphide bond isomerase, DsbC/G, N-terminal"/>
    <property type="match status" value="1"/>
</dbReference>
<dbReference type="EMBL" id="JBHSMS010000015">
    <property type="protein sequence ID" value="MFC5510385.1"/>
    <property type="molecule type" value="Genomic_DNA"/>
</dbReference>
<evidence type="ECO:0000256" key="1">
    <source>
        <dbReference type="ARBA" id="ARBA00004418"/>
    </source>
</evidence>
<evidence type="ECO:0000259" key="9">
    <source>
        <dbReference type="Pfam" id="PF13098"/>
    </source>
</evidence>
<evidence type="ECO:0000256" key="2">
    <source>
        <dbReference type="ARBA" id="ARBA00009813"/>
    </source>
</evidence>
<dbReference type="PANTHER" id="PTHR35272:SF3">
    <property type="entry name" value="THIOL:DISULFIDE INTERCHANGE PROTEIN DSBC"/>
    <property type="match status" value="1"/>
</dbReference>
<keyword evidence="5" id="KW-1015">Disulfide bond</keyword>
<feature type="chain" id="PRO_5044959010" description="Thiol:disulfide interchange protein" evidence="7">
    <location>
        <begin position="19"/>
        <end position="229"/>
    </location>
</feature>
<keyword evidence="11" id="KW-1185">Reference proteome</keyword>
<keyword evidence="6 7" id="KW-0676">Redox-active center</keyword>
<comment type="function">
    <text evidence="7">Required for disulfide bond formation in some periplasmic proteins. Acts by transferring its disulfide bond to other proteins and is reduced in the process.</text>
</comment>
<dbReference type="Pfam" id="PF13098">
    <property type="entry name" value="Thioredoxin_2"/>
    <property type="match status" value="1"/>
</dbReference>
<evidence type="ECO:0000313" key="11">
    <source>
        <dbReference type="Proteomes" id="UP001596031"/>
    </source>
</evidence>
<feature type="signal peptide" evidence="7">
    <location>
        <begin position="1"/>
        <end position="18"/>
    </location>
</feature>
<evidence type="ECO:0000256" key="7">
    <source>
        <dbReference type="RuleBase" id="RU364038"/>
    </source>
</evidence>
<sequence>MRALLFALILTCCTQARADFLQDLHTKYPQTKDAVVKKAFGDFYSVVRGNEVIYINEDFSVLINGDVVDLKSGRSLTNSLREANRPKINPADLHESDAIQVGSGARRIFVFSDPDCPFCRQLQGELGKLQNVSVYMLPLPLTSLHPNAASLSEHIWCAGDRAAAWNGYLLRGVKPAEKNCANPLQRNAALAAKYRVLGTPAIVFEDGSVIPGAVPASAIEARLATLVKK</sequence>
<dbReference type="CDD" id="cd03020">
    <property type="entry name" value="DsbA_DsbC_DsbG"/>
    <property type="match status" value="1"/>
</dbReference>
<organism evidence="10 11">
    <name type="scientific">Massilia jejuensis</name>
    <dbReference type="NCBI Taxonomy" id="648894"/>
    <lineage>
        <taxon>Bacteria</taxon>
        <taxon>Pseudomonadati</taxon>
        <taxon>Pseudomonadota</taxon>
        <taxon>Betaproteobacteria</taxon>
        <taxon>Burkholderiales</taxon>
        <taxon>Oxalobacteraceae</taxon>
        <taxon>Telluria group</taxon>
        <taxon>Massilia</taxon>
    </lineage>
</organism>
<dbReference type="InterPro" id="IPR036249">
    <property type="entry name" value="Thioredoxin-like_sf"/>
</dbReference>
<dbReference type="InterPro" id="IPR033954">
    <property type="entry name" value="DiS-bond_Isoase_DsbC/G"/>
</dbReference>
<name>A0ABW0PD23_9BURK</name>
<keyword evidence="3 7" id="KW-0732">Signal</keyword>
<gene>
    <name evidence="10" type="ORF">ACFPOU_04485</name>
</gene>
<dbReference type="Gene3D" id="3.40.30.10">
    <property type="entry name" value="Glutaredoxin"/>
    <property type="match status" value="1"/>
</dbReference>
<comment type="caution">
    <text evidence="10">The sequence shown here is derived from an EMBL/GenBank/DDBJ whole genome shotgun (WGS) entry which is preliminary data.</text>
</comment>
<evidence type="ECO:0000256" key="6">
    <source>
        <dbReference type="ARBA" id="ARBA00023284"/>
    </source>
</evidence>
<feature type="domain" description="Disulphide bond isomerase DsbC/G N-terminal" evidence="8">
    <location>
        <begin position="16"/>
        <end position="78"/>
    </location>
</feature>
<protein>
    <recommendedName>
        <fullName evidence="7">Thiol:disulfide interchange protein</fullName>
    </recommendedName>
</protein>